<reference evidence="3" key="1">
    <citation type="submission" date="2021-02" db="EMBL/GenBank/DDBJ databases">
        <title>Psilocybe cubensis genome.</title>
        <authorList>
            <person name="Mckernan K.J."/>
            <person name="Crawford S."/>
            <person name="Trippe A."/>
            <person name="Kane L.T."/>
            <person name="Mclaughlin S."/>
        </authorList>
    </citation>
    <scope>NUCLEOTIDE SEQUENCE [LARGE SCALE GENOMIC DNA]</scope>
    <source>
        <strain evidence="3">MGC-MH-2018</strain>
    </source>
</reference>
<organism evidence="3">
    <name type="scientific">Psilocybe cubensis</name>
    <name type="common">Psychedelic mushroom</name>
    <name type="synonym">Stropharia cubensis</name>
    <dbReference type="NCBI Taxonomy" id="181762"/>
    <lineage>
        <taxon>Eukaryota</taxon>
        <taxon>Fungi</taxon>
        <taxon>Dikarya</taxon>
        <taxon>Basidiomycota</taxon>
        <taxon>Agaricomycotina</taxon>
        <taxon>Agaricomycetes</taxon>
        <taxon>Agaricomycetidae</taxon>
        <taxon>Agaricales</taxon>
        <taxon>Agaricineae</taxon>
        <taxon>Strophariaceae</taxon>
        <taxon>Psilocybe</taxon>
    </lineage>
</organism>
<evidence type="ECO:0000256" key="1">
    <source>
        <dbReference type="PROSITE-ProRule" id="PRU00042"/>
    </source>
</evidence>
<dbReference type="Gene3D" id="3.30.160.60">
    <property type="entry name" value="Classic Zinc Finger"/>
    <property type="match status" value="1"/>
</dbReference>
<dbReference type="InterPro" id="IPR013087">
    <property type="entry name" value="Znf_C2H2_type"/>
</dbReference>
<keyword evidence="1" id="KW-0863">Zinc-finger</keyword>
<evidence type="ECO:0000259" key="2">
    <source>
        <dbReference type="PROSITE" id="PS50157"/>
    </source>
</evidence>
<dbReference type="EMBL" id="JAFIQS010000017">
    <property type="protein sequence ID" value="KAG5162955.1"/>
    <property type="molecule type" value="Genomic_DNA"/>
</dbReference>
<dbReference type="PROSITE" id="PS50157">
    <property type="entry name" value="ZINC_FINGER_C2H2_2"/>
    <property type="match status" value="1"/>
</dbReference>
<proteinExistence type="predicted"/>
<accession>A0A8H7XK25</accession>
<protein>
    <recommendedName>
        <fullName evidence="2">C2H2-type domain-containing protein</fullName>
    </recommendedName>
</protein>
<sequence length="152" mass="17170">MKRHMARYGLKNFKCPECTFASHTLCGLRVHYRTKHTDEKDDCPFDDCPYGSGDPSSLHRHKRDAHPEFVPAPRAATIPIFELHIVHGGSASPSSIFRNSGTTTASSNYSHQLNLSYIRPYSAITLHKHSNNTVFNVLRHFVNVDDKTTFVS</sequence>
<keyword evidence="1" id="KW-0862">Zinc</keyword>
<feature type="domain" description="C2H2-type" evidence="2">
    <location>
        <begin position="13"/>
        <end position="41"/>
    </location>
</feature>
<dbReference type="GO" id="GO:0008270">
    <property type="term" value="F:zinc ion binding"/>
    <property type="evidence" value="ECO:0007669"/>
    <property type="project" value="UniProtKB-KW"/>
</dbReference>
<gene>
    <name evidence="3" type="ORF">JR316_012343</name>
</gene>
<name>A0A8H7XK25_PSICU</name>
<dbReference type="SMART" id="SM00355">
    <property type="entry name" value="ZnF_C2H2"/>
    <property type="match status" value="2"/>
</dbReference>
<keyword evidence="1" id="KW-0479">Metal-binding</keyword>
<evidence type="ECO:0000313" key="3">
    <source>
        <dbReference type="EMBL" id="KAG5162955.1"/>
    </source>
</evidence>
<dbReference type="AlphaFoldDB" id="A0A8H7XK25"/>
<comment type="caution">
    <text evidence="3">The sequence shown here is derived from an EMBL/GenBank/DDBJ whole genome shotgun (WGS) entry which is preliminary data.</text>
</comment>